<proteinExistence type="predicted"/>
<dbReference type="STRING" id="1290391.M7UA68"/>
<evidence type="ECO:0000313" key="1">
    <source>
        <dbReference type="EMBL" id="EMR83548.1"/>
    </source>
</evidence>
<evidence type="ECO:0000313" key="2">
    <source>
        <dbReference type="Proteomes" id="UP000012045"/>
    </source>
</evidence>
<accession>M7UA68</accession>
<organism evidence="1 2">
    <name type="scientific">Botryotinia fuckeliana (strain BcDW1)</name>
    <name type="common">Noble rot fungus</name>
    <name type="synonym">Botrytis cinerea</name>
    <dbReference type="NCBI Taxonomy" id="1290391"/>
    <lineage>
        <taxon>Eukaryota</taxon>
        <taxon>Fungi</taxon>
        <taxon>Dikarya</taxon>
        <taxon>Ascomycota</taxon>
        <taxon>Pezizomycotina</taxon>
        <taxon>Leotiomycetes</taxon>
        <taxon>Helotiales</taxon>
        <taxon>Sclerotiniaceae</taxon>
        <taxon>Botrytis</taxon>
    </lineage>
</organism>
<protein>
    <submittedName>
        <fullName evidence="1">Uncharacterized protein</fullName>
    </submittedName>
</protein>
<dbReference type="Proteomes" id="UP000012045">
    <property type="component" value="Unassembled WGS sequence"/>
</dbReference>
<dbReference type="HOGENOM" id="CLU_737680_0_0_1"/>
<dbReference type="OrthoDB" id="3564277at2759"/>
<sequence length="375" mass="41179">MAPQDLRLQPGDVLKVNFNPENPILKEDWNLTVCESFDWSYQGESVGILKRPLVPLDDDAIKEEKRAYRHLVGTIIPAVDGNMDSEPFLRVLYGENVKDQLDLIEHLGNTPVNEQRKAVGIVEGFPGVGKTAFLAYVVVCMLAQRPQAPIGCICAANQPTDILAKAIEHAIELLLPESQAETAPKAAYSNYIEKDNNALPVTEEGYEGDFSQLILKNALLSDGSFNLADPHTKALFTNDTVLDMAASINRQLAPGVHGVKDTRFRVPEMSSAYKVLEAFLPHDGSFQAAALRKQYSEEGKAMAHEDVRESLKDLLPKAIKSARGNVKVVLTTPSQTVTTKQFTPQAPLLQGSQGWSRQRFHGVVANALKIVSPEN</sequence>
<gene>
    <name evidence="1" type="ORF">BcDW1_7814</name>
</gene>
<reference evidence="2" key="1">
    <citation type="journal article" date="2013" name="Genome Announc.">
        <title>Draft genome sequence of Botrytis cinerea BcDW1, inoculum for noble rot of grape berries.</title>
        <authorList>
            <person name="Blanco-Ulate B."/>
            <person name="Allen G."/>
            <person name="Powell A.L."/>
            <person name="Cantu D."/>
        </authorList>
    </citation>
    <scope>NUCLEOTIDE SEQUENCE [LARGE SCALE GENOMIC DNA]</scope>
    <source>
        <strain evidence="2">BcDW1</strain>
    </source>
</reference>
<dbReference type="AlphaFoldDB" id="M7UA68"/>
<dbReference type="EMBL" id="KB707998">
    <property type="protein sequence ID" value="EMR83548.1"/>
    <property type="molecule type" value="Genomic_DNA"/>
</dbReference>
<name>M7UA68_BOTF1</name>